<dbReference type="RefSeq" id="WP_154416690.1">
    <property type="nucleotide sequence ID" value="NZ_CALXOB010000042.1"/>
</dbReference>
<dbReference type="PANTHER" id="PTHR43537:SF24">
    <property type="entry name" value="GLUCONATE OPERON TRANSCRIPTIONAL REPRESSOR"/>
    <property type="match status" value="1"/>
</dbReference>
<protein>
    <submittedName>
        <fullName evidence="5">GntR family transcriptional regulator</fullName>
    </submittedName>
</protein>
<dbReference type="Gene3D" id="1.10.10.10">
    <property type="entry name" value="Winged helix-like DNA-binding domain superfamily/Winged helix DNA-binding domain"/>
    <property type="match status" value="1"/>
</dbReference>
<dbReference type="InterPro" id="IPR000524">
    <property type="entry name" value="Tscrpt_reg_HTH_GntR"/>
</dbReference>
<sequence>MERSRHGSTAGQVRKAIRADIQTGVFPAGSRLTSEMLAERYRVSRTPVREALIRLEEDGLVCGTPNAGYELRQPTIAELCEIYELREALEGLAIERTIRTGVPPELLKELRQACELRRNSSVNGELEAGDFAFHRAICRHCGSAALRGIIDNTLLLSTVFAVAPKLFRADRGRTDREHEAIVQAVADGDAKRARRLLTNHIAAARKRLEKLAK</sequence>
<dbReference type="AlphaFoldDB" id="A0A844FXZ1"/>
<keyword evidence="6" id="KW-1185">Reference proteome</keyword>
<evidence type="ECO:0000259" key="4">
    <source>
        <dbReference type="PROSITE" id="PS50949"/>
    </source>
</evidence>
<proteinExistence type="predicted"/>
<evidence type="ECO:0000313" key="5">
    <source>
        <dbReference type="EMBL" id="MST95604.1"/>
    </source>
</evidence>
<dbReference type="Pfam" id="PF07729">
    <property type="entry name" value="FCD"/>
    <property type="match status" value="1"/>
</dbReference>
<accession>A0A844FXZ1</accession>
<keyword evidence="3" id="KW-0804">Transcription</keyword>
<keyword evidence="2" id="KW-0238">DNA-binding</keyword>
<dbReference type="InterPro" id="IPR036390">
    <property type="entry name" value="WH_DNA-bd_sf"/>
</dbReference>
<reference evidence="5 6" key="1">
    <citation type="submission" date="2019-08" db="EMBL/GenBank/DDBJ databases">
        <title>In-depth cultivation of the pig gut microbiome towards novel bacterial diversity and tailored functional studies.</title>
        <authorList>
            <person name="Wylensek D."/>
            <person name="Hitch T.C.A."/>
            <person name="Clavel T."/>
        </authorList>
    </citation>
    <scope>NUCLEOTIDE SEQUENCE [LARGE SCALE GENOMIC DNA]</scope>
    <source>
        <strain evidence="5 6">BBE-744-WT-12</strain>
    </source>
</reference>
<dbReference type="Pfam" id="PF00392">
    <property type="entry name" value="GntR"/>
    <property type="match status" value="1"/>
</dbReference>
<dbReference type="SUPFAM" id="SSF46785">
    <property type="entry name" value="Winged helix' DNA-binding domain"/>
    <property type="match status" value="1"/>
</dbReference>
<dbReference type="EMBL" id="VUNS01000001">
    <property type="protein sequence ID" value="MST95604.1"/>
    <property type="molecule type" value="Genomic_DNA"/>
</dbReference>
<dbReference type="InterPro" id="IPR036388">
    <property type="entry name" value="WH-like_DNA-bd_sf"/>
</dbReference>
<evidence type="ECO:0000256" key="3">
    <source>
        <dbReference type="ARBA" id="ARBA00023163"/>
    </source>
</evidence>
<dbReference type="PANTHER" id="PTHR43537">
    <property type="entry name" value="TRANSCRIPTIONAL REGULATOR, GNTR FAMILY"/>
    <property type="match status" value="1"/>
</dbReference>
<feature type="domain" description="HTH gntR-type" evidence="4">
    <location>
        <begin position="7"/>
        <end position="74"/>
    </location>
</feature>
<dbReference type="PROSITE" id="PS50949">
    <property type="entry name" value="HTH_GNTR"/>
    <property type="match status" value="1"/>
</dbReference>
<dbReference type="InterPro" id="IPR011711">
    <property type="entry name" value="GntR_C"/>
</dbReference>
<keyword evidence="1" id="KW-0805">Transcription regulation</keyword>
<organism evidence="5 6">
    <name type="scientific">Victivallis lenta</name>
    <dbReference type="NCBI Taxonomy" id="2606640"/>
    <lineage>
        <taxon>Bacteria</taxon>
        <taxon>Pseudomonadati</taxon>
        <taxon>Lentisphaerota</taxon>
        <taxon>Lentisphaeria</taxon>
        <taxon>Victivallales</taxon>
        <taxon>Victivallaceae</taxon>
        <taxon>Victivallis</taxon>
    </lineage>
</organism>
<dbReference type="SUPFAM" id="SSF48008">
    <property type="entry name" value="GntR ligand-binding domain-like"/>
    <property type="match status" value="1"/>
</dbReference>
<dbReference type="InterPro" id="IPR008920">
    <property type="entry name" value="TF_FadR/GntR_C"/>
</dbReference>
<dbReference type="PRINTS" id="PR00035">
    <property type="entry name" value="HTHGNTR"/>
</dbReference>
<dbReference type="SMART" id="SM00345">
    <property type="entry name" value="HTH_GNTR"/>
    <property type="match status" value="1"/>
</dbReference>
<dbReference type="GO" id="GO:0003677">
    <property type="term" value="F:DNA binding"/>
    <property type="evidence" value="ECO:0007669"/>
    <property type="project" value="UniProtKB-KW"/>
</dbReference>
<comment type="caution">
    <text evidence="5">The sequence shown here is derived from an EMBL/GenBank/DDBJ whole genome shotgun (WGS) entry which is preliminary data.</text>
</comment>
<dbReference type="Gene3D" id="1.20.120.530">
    <property type="entry name" value="GntR ligand-binding domain-like"/>
    <property type="match status" value="1"/>
</dbReference>
<dbReference type="GO" id="GO:0003700">
    <property type="term" value="F:DNA-binding transcription factor activity"/>
    <property type="evidence" value="ECO:0007669"/>
    <property type="project" value="InterPro"/>
</dbReference>
<evidence type="ECO:0000313" key="6">
    <source>
        <dbReference type="Proteomes" id="UP000435649"/>
    </source>
</evidence>
<dbReference type="CDD" id="cd07377">
    <property type="entry name" value="WHTH_GntR"/>
    <property type="match status" value="1"/>
</dbReference>
<dbReference type="Proteomes" id="UP000435649">
    <property type="component" value="Unassembled WGS sequence"/>
</dbReference>
<evidence type="ECO:0000256" key="1">
    <source>
        <dbReference type="ARBA" id="ARBA00023015"/>
    </source>
</evidence>
<dbReference type="SMART" id="SM00895">
    <property type="entry name" value="FCD"/>
    <property type="match status" value="1"/>
</dbReference>
<gene>
    <name evidence="5" type="ORF">FYJ85_00895</name>
</gene>
<name>A0A844FXZ1_9BACT</name>
<evidence type="ECO:0000256" key="2">
    <source>
        <dbReference type="ARBA" id="ARBA00023125"/>
    </source>
</evidence>